<comment type="caution">
    <text evidence="2">The sequence shown here is derived from an EMBL/GenBank/DDBJ whole genome shotgun (WGS) entry which is preliminary data.</text>
</comment>
<evidence type="ECO:0000256" key="1">
    <source>
        <dbReference type="SAM" id="MobiDB-lite"/>
    </source>
</evidence>
<gene>
    <name evidence="2" type="ORF">Golob_022945</name>
</gene>
<reference evidence="2 3" key="1">
    <citation type="journal article" date="2019" name="Genome Biol. Evol.">
        <title>Insights into the evolution of the New World diploid cottons (Gossypium, subgenus Houzingenia) based on genome sequencing.</title>
        <authorList>
            <person name="Grover C.E."/>
            <person name="Arick M.A. 2nd"/>
            <person name="Thrash A."/>
            <person name="Conover J.L."/>
            <person name="Sanders W.S."/>
            <person name="Peterson D.G."/>
            <person name="Frelichowski J.E."/>
            <person name="Scheffler J.A."/>
            <person name="Scheffler B.E."/>
            <person name="Wendel J.F."/>
        </authorList>
    </citation>
    <scope>NUCLEOTIDE SEQUENCE [LARGE SCALE GENOMIC DNA]</scope>
    <source>
        <strain evidence="2">157</strain>
        <tissue evidence="2">Leaf</tissue>
    </source>
</reference>
<protein>
    <submittedName>
        <fullName evidence="2">Uncharacterized protein</fullName>
    </submittedName>
</protein>
<feature type="region of interest" description="Disordered" evidence="1">
    <location>
        <begin position="113"/>
        <end position="158"/>
    </location>
</feature>
<sequence length="158" mass="18126">MGVFFPNHNLHHPTLKLATMGSKYEESRPYDEIWETVVVKGKEEKQICVGRWIHQNMKQCSSSQKVGIFFPHLVIALCKKAKEDEAIERDFQREEDDYDVAFQPYYSIPKRPIIRNPTRDTHTSGGGTSQGYVSGKGKAPIERGQLPHFDDLGDYSIR</sequence>
<keyword evidence="3" id="KW-1185">Reference proteome</keyword>
<dbReference type="Proteomes" id="UP000593572">
    <property type="component" value="Unassembled WGS sequence"/>
</dbReference>
<evidence type="ECO:0000313" key="3">
    <source>
        <dbReference type="Proteomes" id="UP000593572"/>
    </source>
</evidence>
<name>A0A7J8LI17_9ROSI</name>
<organism evidence="2 3">
    <name type="scientific">Gossypium lobatum</name>
    <dbReference type="NCBI Taxonomy" id="34289"/>
    <lineage>
        <taxon>Eukaryota</taxon>
        <taxon>Viridiplantae</taxon>
        <taxon>Streptophyta</taxon>
        <taxon>Embryophyta</taxon>
        <taxon>Tracheophyta</taxon>
        <taxon>Spermatophyta</taxon>
        <taxon>Magnoliopsida</taxon>
        <taxon>eudicotyledons</taxon>
        <taxon>Gunneridae</taxon>
        <taxon>Pentapetalae</taxon>
        <taxon>rosids</taxon>
        <taxon>malvids</taxon>
        <taxon>Malvales</taxon>
        <taxon>Malvaceae</taxon>
        <taxon>Malvoideae</taxon>
        <taxon>Gossypium</taxon>
    </lineage>
</organism>
<proteinExistence type="predicted"/>
<accession>A0A7J8LI17</accession>
<evidence type="ECO:0000313" key="2">
    <source>
        <dbReference type="EMBL" id="MBA0552106.1"/>
    </source>
</evidence>
<feature type="non-terminal residue" evidence="2">
    <location>
        <position position="158"/>
    </location>
</feature>
<dbReference type="AlphaFoldDB" id="A0A7J8LI17"/>
<dbReference type="EMBL" id="JABEZX010000003">
    <property type="protein sequence ID" value="MBA0552106.1"/>
    <property type="molecule type" value="Genomic_DNA"/>
</dbReference>